<dbReference type="EMBL" id="JANBOI010000044">
    <property type="protein sequence ID" value="KAJ1735038.1"/>
    <property type="molecule type" value="Genomic_DNA"/>
</dbReference>
<keyword evidence="2" id="KW-1133">Transmembrane helix</keyword>
<reference evidence="3" key="1">
    <citation type="submission" date="2022-07" db="EMBL/GenBank/DDBJ databases">
        <title>Phylogenomic reconstructions and comparative analyses of Kickxellomycotina fungi.</title>
        <authorList>
            <person name="Reynolds N.K."/>
            <person name="Stajich J.E."/>
            <person name="Barry K."/>
            <person name="Grigoriev I.V."/>
            <person name="Crous P."/>
            <person name="Smith M.E."/>
        </authorList>
    </citation>
    <scope>NUCLEOTIDE SEQUENCE</scope>
    <source>
        <strain evidence="3">BCRC 34381</strain>
    </source>
</reference>
<dbReference type="GO" id="GO:0005739">
    <property type="term" value="C:mitochondrion"/>
    <property type="evidence" value="ECO:0007669"/>
    <property type="project" value="GOC"/>
</dbReference>
<feature type="region of interest" description="Disordered" evidence="1">
    <location>
        <begin position="42"/>
        <end position="73"/>
    </location>
</feature>
<dbReference type="GO" id="GO:0070096">
    <property type="term" value="P:mitochondrial outer membrane translocase complex assembly"/>
    <property type="evidence" value="ECO:0007669"/>
    <property type="project" value="InterPro"/>
</dbReference>
<dbReference type="InterPro" id="IPR037652">
    <property type="entry name" value="Mim2"/>
</dbReference>
<protein>
    <submittedName>
        <fullName evidence="3">Uncharacterized protein</fullName>
    </submittedName>
</protein>
<organism evidence="3 4">
    <name type="scientific">Coemansia biformis</name>
    <dbReference type="NCBI Taxonomy" id="1286918"/>
    <lineage>
        <taxon>Eukaryota</taxon>
        <taxon>Fungi</taxon>
        <taxon>Fungi incertae sedis</taxon>
        <taxon>Zoopagomycota</taxon>
        <taxon>Kickxellomycotina</taxon>
        <taxon>Kickxellomycetes</taxon>
        <taxon>Kickxellales</taxon>
        <taxon>Kickxellaceae</taxon>
        <taxon>Coemansia</taxon>
    </lineage>
</organism>
<feature type="transmembrane region" description="Helical" evidence="2">
    <location>
        <begin position="90"/>
        <end position="108"/>
    </location>
</feature>
<dbReference type="GO" id="GO:0045040">
    <property type="term" value="P:protein insertion into mitochondrial outer membrane"/>
    <property type="evidence" value="ECO:0007669"/>
    <property type="project" value="InterPro"/>
</dbReference>
<accession>A0A9W8D1B4</accession>
<dbReference type="Pfam" id="PF19117">
    <property type="entry name" value="Mim2"/>
    <property type="match status" value="1"/>
</dbReference>
<evidence type="ECO:0000256" key="1">
    <source>
        <dbReference type="SAM" id="MobiDB-lite"/>
    </source>
</evidence>
<keyword evidence="2" id="KW-0812">Transmembrane</keyword>
<comment type="caution">
    <text evidence="3">The sequence shown here is derived from an EMBL/GenBank/DDBJ whole genome shotgun (WGS) entry which is preliminary data.</text>
</comment>
<feature type="compositionally biased region" description="Low complexity" evidence="1">
    <location>
        <begin position="54"/>
        <end position="73"/>
    </location>
</feature>
<evidence type="ECO:0000313" key="3">
    <source>
        <dbReference type="EMBL" id="KAJ1735038.1"/>
    </source>
</evidence>
<dbReference type="AlphaFoldDB" id="A0A9W8D1B4"/>
<dbReference type="OrthoDB" id="5555533at2759"/>
<gene>
    <name evidence="3" type="ORF">LPJ61_000758</name>
</gene>
<proteinExistence type="predicted"/>
<name>A0A9W8D1B4_9FUNG</name>
<sequence length="126" mass="13866">MDYRDAEGYLHEDVLRVLGRSAIAPNGAAALEQIAPAYGRLRSGNFDDSEPPKSSLSSGSSSTSSTSSSADTFSVTSFDADAEWEDAKRVLYLAFVGTLLPMAFRYIGRRAMFSVWTQFLVSYFKR</sequence>
<keyword evidence="4" id="KW-1185">Reference proteome</keyword>
<keyword evidence="2" id="KW-0472">Membrane</keyword>
<evidence type="ECO:0000313" key="4">
    <source>
        <dbReference type="Proteomes" id="UP001143981"/>
    </source>
</evidence>
<dbReference type="Proteomes" id="UP001143981">
    <property type="component" value="Unassembled WGS sequence"/>
</dbReference>
<evidence type="ECO:0000256" key="2">
    <source>
        <dbReference type="SAM" id="Phobius"/>
    </source>
</evidence>